<proteinExistence type="predicted"/>
<comment type="caution">
    <text evidence="1">The sequence shown here is derived from an EMBL/GenBank/DDBJ whole genome shotgun (WGS) entry which is preliminary data.</text>
</comment>
<organism evidence="1 2">
    <name type="scientific">Ancylostoma caninum</name>
    <name type="common">Dog hookworm</name>
    <dbReference type="NCBI Taxonomy" id="29170"/>
    <lineage>
        <taxon>Eukaryota</taxon>
        <taxon>Metazoa</taxon>
        <taxon>Ecdysozoa</taxon>
        <taxon>Nematoda</taxon>
        <taxon>Chromadorea</taxon>
        <taxon>Rhabditida</taxon>
        <taxon>Rhabditina</taxon>
        <taxon>Rhabditomorpha</taxon>
        <taxon>Strongyloidea</taxon>
        <taxon>Ancylostomatidae</taxon>
        <taxon>Ancylostomatinae</taxon>
        <taxon>Ancylostoma</taxon>
    </lineage>
</organism>
<gene>
    <name evidence="1" type="ORF">ANCCAN_06502</name>
</gene>
<evidence type="ECO:0000313" key="2">
    <source>
        <dbReference type="Proteomes" id="UP000252519"/>
    </source>
</evidence>
<name>A0A368GSX7_ANCCA</name>
<dbReference type="EMBL" id="JOJR01000062">
    <property type="protein sequence ID" value="RCN47471.1"/>
    <property type="molecule type" value="Genomic_DNA"/>
</dbReference>
<evidence type="ECO:0000313" key="1">
    <source>
        <dbReference type="EMBL" id="RCN47471.1"/>
    </source>
</evidence>
<accession>A0A368GSX7</accession>
<dbReference type="Proteomes" id="UP000252519">
    <property type="component" value="Unassembled WGS sequence"/>
</dbReference>
<protein>
    <submittedName>
        <fullName evidence="1">Uncharacterized protein</fullName>
    </submittedName>
</protein>
<dbReference type="OrthoDB" id="10546481at2759"/>
<keyword evidence="2" id="KW-1185">Reference proteome</keyword>
<sequence>MEFDAGSFFVKSVKARNRCVLSRIEQFFVVASVYVQFIAVPSQDYKMATDDMYELDYDEEPIADQPVRISSAVSFIPKDSNSYIS</sequence>
<reference evidence="1 2" key="1">
    <citation type="submission" date="2014-10" db="EMBL/GenBank/DDBJ databases">
        <title>Draft genome of the hookworm Ancylostoma caninum.</title>
        <authorList>
            <person name="Mitreva M."/>
        </authorList>
    </citation>
    <scope>NUCLEOTIDE SEQUENCE [LARGE SCALE GENOMIC DNA]</scope>
    <source>
        <strain evidence="1 2">Baltimore</strain>
    </source>
</reference>
<dbReference type="AlphaFoldDB" id="A0A368GSX7"/>